<name>A0AAD3TGP4_NEPGR</name>
<reference evidence="2" key="1">
    <citation type="submission" date="2023-05" db="EMBL/GenBank/DDBJ databases">
        <title>Nepenthes gracilis genome sequencing.</title>
        <authorList>
            <person name="Fukushima K."/>
        </authorList>
    </citation>
    <scope>NUCLEOTIDE SEQUENCE</scope>
    <source>
        <strain evidence="2">SING2019-196</strain>
    </source>
</reference>
<evidence type="ECO:0000313" key="2">
    <source>
        <dbReference type="EMBL" id="GMH28581.1"/>
    </source>
</evidence>
<feature type="region of interest" description="Disordered" evidence="1">
    <location>
        <begin position="80"/>
        <end position="114"/>
    </location>
</feature>
<evidence type="ECO:0000313" key="3">
    <source>
        <dbReference type="Proteomes" id="UP001279734"/>
    </source>
</evidence>
<organism evidence="2 3">
    <name type="scientific">Nepenthes gracilis</name>
    <name type="common">Slender pitcher plant</name>
    <dbReference type="NCBI Taxonomy" id="150966"/>
    <lineage>
        <taxon>Eukaryota</taxon>
        <taxon>Viridiplantae</taxon>
        <taxon>Streptophyta</taxon>
        <taxon>Embryophyta</taxon>
        <taxon>Tracheophyta</taxon>
        <taxon>Spermatophyta</taxon>
        <taxon>Magnoliopsida</taxon>
        <taxon>eudicotyledons</taxon>
        <taxon>Gunneridae</taxon>
        <taxon>Pentapetalae</taxon>
        <taxon>Caryophyllales</taxon>
        <taxon>Nepenthaceae</taxon>
        <taxon>Nepenthes</taxon>
    </lineage>
</organism>
<dbReference type="EMBL" id="BSYO01000034">
    <property type="protein sequence ID" value="GMH28581.1"/>
    <property type="molecule type" value="Genomic_DNA"/>
</dbReference>
<keyword evidence="3" id="KW-1185">Reference proteome</keyword>
<sequence>MLMKGLELCKKDLDVNRILNDLTLASSDFKRGSDFKRSMESKISSLREIRQDQVCHLMDDFCNPFGVTEVDDILYNELEVGEPNSTNPSSEPLAKRELGMDKLEVSNEDSSSNE</sequence>
<gene>
    <name evidence="2" type="ORF">Nepgr_030424</name>
</gene>
<evidence type="ECO:0000256" key="1">
    <source>
        <dbReference type="SAM" id="MobiDB-lite"/>
    </source>
</evidence>
<feature type="compositionally biased region" description="Basic and acidic residues" evidence="1">
    <location>
        <begin position="93"/>
        <end position="105"/>
    </location>
</feature>
<dbReference type="Proteomes" id="UP001279734">
    <property type="component" value="Unassembled WGS sequence"/>
</dbReference>
<protein>
    <submittedName>
        <fullName evidence="2">Uncharacterized protein</fullName>
    </submittedName>
</protein>
<proteinExistence type="predicted"/>
<dbReference type="AlphaFoldDB" id="A0AAD3TGP4"/>
<accession>A0AAD3TGP4</accession>
<comment type="caution">
    <text evidence="2">The sequence shown here is derived from an EMBL/GenBank/DDBJ whole genome shotgun (WGS) entry which is preliminary data.</text>
</comment>